<name>V6M392_9BACL</name>
<dbReference type="InterPro" id="IPR021338">
    <property type="entry name" value="DUF2953"/>
</dbReference>
<dbReference type="STRING" id="1408254.T458_19265"/>
<dbReference type="RefSeq" id="WP_023557689.1">
    <property type="nucleotide sequence ID" value="NZ_KI629785.1"/>
</dbReference>
<evidence type="ECO:0000313" key="1">
    <source>
        <dbReference type="EMBL" id="EST53049.1"/>
    </source>
</evidence>
<evidence type="ECO:0000313" key="2">
    <source>
        <dbReference type="Proteomes" id="UP000017973"/>
    </source>
</evidence>
<dbReference type="Proteomes" id="UP000017973">
    <property type="component" value="Unassembled WGS sequence"/>
</dbReference>
<dbReference type="HOGENOM" id="CLU_097083_1_0_9"/>
<reference evidence="1 2" key="1">
    <citation type="journal article" date="2014" name="Genome Announc.">
        <title>Draft Genome Sequence of Brevibacillus panacihumi Strain W25, a Halotolerant Hydrocarbon-Degrading Bacterium.</title>
        <authorList>
            <person name="Wang X."/>
            <person name="Jin D."/>
            <person name="Zhou L."/>
            <person name="Wu L."/>
            <person name="An W."/>
            <person name="Chen Y."/>
            <person name="Zhao L."/>
        </authorList>
    </citation>
    <scope>NUCLEOTIDE SEQUENCE [LARGE SCALE GENOMIC DNA]</scope>
    <source>
        <strain evidence="1 2">W25</strain>
    </source>
</reference>
<organism evidence="1 2">
    <name type="scientific">Brevibacillus panacihumi W25</name>
    <dbReference type="NCBI Taxonomy" id="1408254"/>
    <lineage>
        <taxon>Bacteria</taxon>
        <taxon>Bacillati</taxon>
        <taxon>Bacillota</taxon>
        <taxon>Bacilli</taxon>
        <taxon>Bacillales</taxon>
        <taxon>Paenibacillaceae</taxon>
        <taxon>Brevibacillus</taxon>
    </lineage>
</organism>
<dbReference type="PATRIC" id="fig|1408254.3.peg.3792"/>
<proteinExistence type="predicted"/>
<dbReference type="EMBL" id="AYJU01000017">
    <property type="protein sequence ID" value="EST53049.1"/>
    <property type="molecule type" value="Genomic_DNA"/>
</dbReference>
<keyword evidence="2" id="KW-1185">Reference proteome</keyword>
<dbReference type="OrthoDB" id="1683589at2"/>
<dbReference type="AlphaFoldDB" id="V6M392"/>
<sequence>MGWFLFSLFLLLLVIIFTPVHISVFYGRVEANDHLVVELTAWFRLIRRKYEIPILAIKPTEKGPEMMYKMETVQQKRKTKEEVDDVTHRQVQTWYHLYQSLLKRFRDVQPVMKHFFKRIRCTKLEWHTTMGTGQADETGALTGIIWSIKSMIVGVVSHTLSFRTMPRMSVQPVWNQPLLRTQIQCNLRLYVGDALLAGIKLLLRTQLKRGRKWQTAAGKA</sequence>
<dbReference type="Pfam" id="PF11167">
    <property type="entry name" value="DUF2953"/>
    <property type="match status" value="1"/>
</dbReference>
<dbReference type="eggNOG" id="ENOG50330CC">
    <property type="taxonomic scope" value="Bacteria"/>
</dbReference>
<evidence type="ECO:0008006" key="3">
    <source>
        <dbReference type="Google" id="ProtNLM"/>
    </source>
</evidence>
<protein>
    <recommendedName>
        <fullName evidence="3">DUF2953 domain-containing protein</fullName>
    </recommendedName>
</protein>
<gene>
    <name evidence="1" type="ORF">T458_19265</name>
</gene>
<accession>V6M392</accession>
<comment type="caution">
    <text evidence="1">The sequence shown here is derived from an EMBL/GenBank/DDBJ whole genome shotgun (WGS) entry which is preliminary data.</text>
</comment>